<dbReference type="AlphaFoldDB" id="A0A0A9HD22"/>
<feature type="chain" id="PRO_5002048168" evidence="1">
    <location>
        <begin position="25"/>
        <end position="61"/>
    </location>
</feature>
<keyword evidence="1" id="KW-0732">Signal</keyword>
<reference evidence="2" key="2">
    <citation type="journal article" date="2015" name="Data Brief">
        <title>Shoot transcriptome of the giant reed, Arundo donax.</title>
        <authorList>
            <person name="Barrero R.A."/>
            <person name="Guerrero F.D."/>
            <person name="Moolhuijzen P."/>
            <person name="Goolsby J.A."/>
            <person name="Tidwell J."/>
            <person name="Bellgard S.E."/>
            <person name="Bellgard M.I."/>
        </authorList>
    </citation>
    <scope>NUCLEOTIDE SEQUENCE</scope>
    <source>
        <tissue evidence="2">Shoot tissue taken approximately 20 cm above the soil surface</tissue>
    </source>
</reference>
<reference evidence="2" key="1">
    <citation type="submission" date="2014-09" db="EMBL/GenBank/DDBJ databases">
        <authorList>
            <person name="Magalhaes I.L.F."/>
            <person name="Oliveira U."/>
            <person name="Santos F.R."/>
            <person name="Vidigal T.H.D.A."/>
            <person name="Brescovit A.D."/>
            <person name="Santos A.J."/>
        </authorList>
    </citation>
    <scope>NUCLEOTIDE SEQUENCE</scope>
    <source>
        <tissue evidence="2">Shoot tissue taken approximately 20 cm above the soil surface</tissue>
    </source>
</reference>
<dbReference type="EMBL" id="GBRH01165145">
    <property type="protein sequence ID" value="JAE32751.1"/>
    <property type="molecule type" value="Transcribed_RNA"/>
</dbReference>
<organism evidence="2">
    <name type="scientific">Arundo donax</name>
    <name type="common">Giant reed</name>
    <name type="synonym">Donax arundinaceus</name>
    <dbReference type="NCBI Taxonomy" id="35708"/>
    <lineage>
        <taxon>Eukaryota</taxon>
        <taxon>Viridiplantae</taxon>
        <taxon>Streptophyta</taxon>
        <taxon>Embryophyta</taxon>
        <taxon>Tracheophyta</taxon>
        <taxon>Spermatophyta</taxon>
        <taxon>Magnoliopsida</taxon>
        <taxon>Liliopsida</taxon>
        <taxon>Poales</taxon>
        <taxon>Poaceae</taxon>
        <taxon>PACMAD clade</taxon>
        <taxon>Arundinoideae</taxon>
        <taxon>Arundineae</taxon>
        <taxon>Arundo</taxon>
    </lineage>
</organism>
<protein>
    <submittedName>
        <fullName evidence="2">Uncharacterized protein</fullName>
    </submittedName>
</protein>
<evidence type="ECO:0000256" key="1">
    <source>
        <dbReference type="SAM" id="SignalP"/>
    </source>
</evidence>
<accession>A0A0A9HD22</accession>
<feature type="signal peptide" evidence="1">
    <location>
        <begin position="1"/>
        <end position="24"/>
    </location>
</feature>
<proteinExistence type="predicted"/>
<evidence type="ECO:0000313" key="2">
    <source>
        <dbReference type="EMBL" id="JAE32751.1"/>
    </source>
</evidence>
<sequence length="61" mass="7248">MFFHLKLWYMSLIYLKFFIRFEMCLVNYSSQCTALVLTISLETGNFTKIIFKDQSHLSLAT</sequence>
<name>A0A0A9HD22_ARUDO</name>